<keyword evidence="1" id="KW-0963">Cytoplasm</keyword>
<reference evidence="7 8" key="1">
    <citation type="submission" date="2019-11" db="EMBL/GenBank/DDBJ databases">
        <title>Draft genome of Amycolatopsis RM579.</title>
        <authorList>
            <person name="Duangmal K."/>
            <person name="Mingma R."/>
        </authorList>
    </citation>
    <scope>NUCLEOTIDE SEQUENCE [LARGE SCALE GENOMIC DNA]</scope>
    <source>
        <strain evidence="7 8">RM579</strain>
    </source>
</reference>
<evidence type="ECO:0000259" key="6">
    <source>
        <dbReference type="PROSITE" id="PS01124"/>
    </source>
</evidence>
<dbReference type="InterPro" id="IPR018060">
    <property type="entry name" value="HTH_AraC"/>
</dbReference>
<dbReference type="OrthoDB" id="241790at2"/>
<keyword evidence="3" id="KW-0238">DNA-binding</keyword>
<keyword evidence="4" id="KW-0010">Activator</keyword>
<dbReference type="Pfam" id="PF12852">
    <property type="entry name" value="Cupin_6"/>
    <property type="match status" value="1"/>
</dbReference>
<evidence type="ECO:0000313" key="7">
    <source>
        <dbReference type="EMBL" id="MTD56521.1"/>
    </source>
</evidence>
<dbReference type="GO" id="GO:0003700">
    <property type="term" value="F:DNA-binding transcription factor activity"/>
    <property type="evidence" value="ECO:0007669"/>
    <property type="project" value="InterPro"/>
</dbReference>
<evidence type="ECO:0000256" key="5">
    <source>
        <dbReference type="ARBA" id="ARBA00023163"/>
    </source>
</evidence>
<evidence type="ECO:0000256" key="2">
    <source>
        <dbReference type="ARBA" id="ARBA00023015"/>
    </source>
</evidence>
<dbReference type="InterPro" id="IPR050204">
    <property type="entry name" value="AraC_XylS_family_regulators"/>
</dbReference>
<dbReference type="Gene3D" id="1.10.10.60">
    <property type="entry name" value="Homeodomain-like"/>
    <property type="match status" value="2"/>
</dbReference>
<dbReference type="SUPFAM" id="SSF51215">
    <property type="entry name" value="Regulatory protein AraC"/>
    <property type="match status" value="1"/>
</dbReference>
<dbReference type="EMBL" id="WMBA01000035">
    <property type="protein sequence ID" value="MTD56521.1"/>
    <property type="molecule type" value="Genomic_DNA"/>
</dbReference>
<evidence type="ECO:0000256" key="4">
    <source>
        <dbReference type="ARBA" id="ARBA00023159"/>
    </source>
</evidence>
<dbReference type="PROSITE" id="PS00041">
    <property type="entry name" value="HTH_ARAC_FAMILY_1"/>
    <property type="match status" value="1"/>
</dbReference>
<name>A0A6N7Z6G3_9PSEU</name>
<dbReference type="PANTHER" id="PTHR46796:SF13">
    <property type="entry name" value="HTH-TYPE TRANSCRIPTIONAL ACTIVATOR RHAS"/>
    <property type="match status" value="1"/>
</dbReference>
<organism evidence="7 8">
    <name type="scientific">Amycolatopsis pithecellobii</name>
    <dbReference type="NCBI Taxonomy" id="664692"/>
    <lineage>
        <taxon>Bacteria</taxon>
        <taxon>Bacillati</taxon>
        <taxon>Actinomycetota</taxon>
        <taxon>Actinomycetes</taxon>
        <taxon>Pseudonocardiales</taxon>
        <taxon>Pseudonocardiaceae</taxon>
        <taxon>Amycolatopsis</taxon>
    </lineage>
</organism>
<evidence type="ECO:0000256" key="3">
    <source>
        <dbReference type="ARBA" id="ARBA00023125"/>
    </source>
</evidence>
<dbReference type="Proteomes" id="UP000440096">
    <property type="component" value="Unassembled WGS sequence"/>
</dbReference>
<protein>
    <submittedName>
        <fullName evidence="7">Helix-turn-helix domain-containing protein</fullName>
    </submittedName>
</protein>
<dbReference type="PANTHER" id="PTHR46796">
    <property type="entry name" value="HTH-TYPE TRANSCRIPTIONAL ACTIVATOR RHAS-RELATED"/>
    <property type="match status" value="1"/>
</dbReference>
<keyword evidence="8" id="KW-1185">Reference proteome</keyword>
<gene>
    <name evidence="7" type="ORF">GKO32_21460</name>
</gene>
<sequence length="298" mass="32341">MVDVIGEAMGTLRVGNPYARKVKESGSWGLRYAAFAGSGFHIVSRGRGWLITPSGSPRALKPGDVVLVLSGAEHGLSHAPSALGDLPWAKFSAEPAAPGPADFEALCGAYRLDRGQVHHYFTALPEIIAVSPDYEHDPQLRVLAELLHADTADSRPGTSVTRPALLDLLVVHVLRRWLEQNGTPEWPQVSDPAVVTALRCIHGDPRKAWTVQQLSETAGLSRTVFTRRFISVLGTSPRAYLTTVRLTRGARLLRETAAPLATIARQVGYSTEYAFGGAFRRVYGVSPGRFRKAGQQQD</sequence>
<dbReference type="InterPro" id="IPR009057">
    <property type="entry name" value="Homeodomain-like_sf"/>
</dbReference>
<comment type="caution">
    <text evidence="7">The sequence shown here is derived from an EMBL/GenBank/DDBJ whole genome shotgun (WGS) entry which is preliminary data.</text>
</comment>
<dbReference type="RefSeq" id="WP_154758682.1">
    <property type="nucleotide sequence ID" value="NZ_WMBA01000035.1"/>
</dbReference>
<evidence type="ECO:0000313" key="8">
    <source>
        <dbReference type="Proteomes" id="UP000440096"/>
    </source>
</evidence>
<proteinExistence type="predicted"/>
<dbReference type="InterPro" id="IPR037923">
    <property type="entry name" value="HTH-like"/>
</dbReference>
<evidence type="ECO:0000256" key="1">
    <source>
        <dbReference type="ARBA" id="ARBA00022490"/>
    </source>
</evidence>
<dbReference type="SUPFAM" id="SSF46689">
    <property type="entry name" value="Homeodomain-like"/>
    <property type="match status" value="2"/>
</dbReference>
<dbReference type="AlphaFoldDB" id="A0A6N7Z6G3"/>
<keyword evidence="5" id="KW-0804">Transcription</keyword>
<dbReference type="InterPro" id="IPR032783">
    <property type="entry name" value="AraC_lig"/>
</dbReference>
<accession>A0A6N7Z6G3</accession>
<feature type="domain" description="HTH araC/xylS-type" evidence="6">
    <location>
        <begin position="195"/>
        <end position="293"/>
    </location>
</feature>
<dbReference type="PROSITE" id="PS01124">
    <property type="entry name" value="HTH_ARAC_FAMILY_2"/>
    <property type="match status" value="1"/>
</dbReference>
<keyword evidence="2" id="KW-0805">Transcription regulation</keyword>
<dbReference type="InterPro" id="IPR018062">
    <property type="entry name" value="HTH_AraC-typ_CS"/>
</dbReference>
<dbReference type="GO" id="GO:0043565">
    <property type="term" value="F:sequence-specific DNA binding"/>
    <property type="evidence" value="ECO:0007669"/>
    <property type="project" value="InterPro"/>
</dbReference>
<dbReference type="Pfam" id="PF12833">
    <property type="entry name" value="HTH_18"/>
    <property type="match status" value="1"/>
</dbReference>
<dbReference type="SMART" id="SM00342">
    <property type="entry name" value="HTH_ARAC"/>
    <property type="match status" value="1"/>
</dbReference>